<dbReference type="AlphaFoldDB" id="A5E3G0"/>
<dbReference type="InParanoid" id="A5E3G0"/>
<reference evidence="2 3" key="1">
    <citation type="journal article" date="2009" name="Nature">
        <title>Evolution of pathogenicity and sexual reproduction in eight Candida genomes.</title>
        <authorList>
            <person name="Butler G."/>
            <person name="Rasmussen M.D."/>
            <person name="Lin M.F."/>
            <person name="Santos M.A."/>
            <person name="Sakthikumar S."/>
            <person name="Munro C.A."/>
            <person name="Rheinbay E."/>
            <person name="Grabherr M."/>
            <person name="Forche A."/>
            <person name="Reedy J.L."/>
            <person name="Agrafioti I."/>
            <person name="Arnaud M.B."/>
            <person name="Bates S."/>
            <person name="Brown A.J."/>
            <person name="Brunke S."/>
            <person name="Costanzo M.C."/>
            <person name="Fitzpatrick D.A."/>
            <person name="de Groot P.W."/>
            <person name="Harris D."/>
            <person name="Hoyer L.L."/>
            <person name="Hube B."/>
            <person name="Klis F.M."/>
            <person name="Kodira C."/>
            <person name="Lennard N."/>
            <person name="Logue M.E."/>
            <person name="Martin R."/>
            <person name="Neiman A.M."/>
            <person name="Nikolaou E."/>
            <person name="Quail M.A."/>
            <person name="Quinn J."/>
            <person name="Santos M.C."/>
            <person name="Schmitzberger F.F."/>
            <person name="Sherlock G."/>
            <person name="Shah P."/>
            <person name="Silverstein K.A."/>
            <person name="Skrzypek M.S."/>
            <person name="Soll D."/>
            <person name="Staggs R."/>
            <person name="Stansfield I."/>
            <person name="Stumpf M.P."/>
            <person name="Sudbery P.E."/>
            <person name="Srikantha T."/>
            <person name="Zeng Q."/>
            <person name="Berman J."/>
            <person name="Berriman M."/>
            <person name="Heitman J."/>
            <person name="Gow N.A."/>
            <person name="Lorenz M.C."/>
            <person name="Birren B.W."/>
            <person name="Kellis M."/>
            <person name="Cuomo C.A."/>
        </authorList>
    </citation>
    <scope>NUCLEOTIDE SEQUENCE [LARGE SCALE GENOMIC DNA]</scope>
    <source>
        <strain evidence="3">ATCC 11503 / BCRC 21390 / CBS 2605 / JCM 1781 / NBRC 1676 / NRRL YB-4239</strain>
    </source>
</reference>
<dbReference type="VEuPathDB" id="FungiDB:LELG_04147"/>
<proteinExistence type="predicted"/>
<dbReference type="HOGENOM" id="CLU_1740872_0_0_1"/>
<keyword evidence="3" id="KW-1185">Reference proteome</keyword>
<dbReference type="Proteomes" id="UP000001996">
    <property type="component" value="Unassembled WGS sequence"/>
</dbReference>
<keyword evidence="1" id="KW-0472">Membrane</keyword>
<accession>A5E3G0</accession>
<sequence>MRFQLPNMDASNVVFYFSISSLSLATYSIFTLLYKRLPPLIPMALNREREIVGVCVFNCYSLTKGAYQITFFFLWLPHNCTRNKKIEPLRDKVMVKNASVIKEIRMKKKVVIGKTYVMKKLLSVWLGFLSGQSHAKKDLKETTLKICQYT</sequence>
<dbReference type="EMBL" id="CH981528">
    <property type="protein sequence ID" value="EDK45968.1"/>
    <property type="molecule type" value="Genomic_DNA"/>
</dbReference>
<evidence type="ECO:0000313" key="2">
    <source>
        <dbReference type="EMBL" id="EDK45968.1"/>
    </source>
</evidence>
<keyword evidence="1" id="KW-0812">Transmembrane</keyword>
<name>A5E3G0_LODEL</name>
<organism evidence="2 3">
    <name type="scientific">Lodderomyces elongisporus (strain ATCC 11503 / CBS 2605 / JCM 1781 / NBRC 1676 / NRRL YB-4239)</name>
    <name type="common">Yeast</name>
    <name type="synonym">Saccharomyces elongisporus</name>
    <dbReference type="NCBI Taxonomy" id="379508"/>
    <lineage>
        <taxon>Eukaryota</taxon>
        <taxon>Fungi</taxon>
        <taxon>Dikarya</taxon>
        <taxon>Ascomycota</taxon>
        <taxon>Saccharomycotina</taxon>
        <taxon>Pichiomycetes</taxon>
        <taxon>Debaryomycetaceae</taxon>
        <taxon>Candida/Lodderomyces clade</taxon>
        <taxon>Lodderomyces</taxon>
    </lineage>
</organism>
<feature type="transmembrane region" description="Helical" evidence="1">
    <location>
        <begin position="13"/>
        <end position="34"/>
    </location>
</feature>
<evidence type="ECO:0000256" key="1">
    <source>
        <dbReference type="SAM" id="Phobius"/>
    </source>
</evidence>
<gene>
    <name evidence="2" type="ORF">LELG_04147</name>
</gene>
<feature type="transmembrane region" description="Helical" evidence="1">
    <location>
        <begin position="55"/>
        <end position="76"/>
    </location>
</feature>
<evidence type="ECO:0000313" key="3">
    <source>
        <dbReference type="Proteomes" id="UP000001996"/>
    </source>
</evidence>
<protein>
    <submittedName>
        <fullName evidence="2">Uncharacterized protein</fullName>
    </submittedName>
</protein>
<keyword evidence="1" id="KW-1133">Transmembrane helix</keyword>